<reference evidence="1 2" key="1">
    <citation type="submission" date="2013-07" db="EMBL/GenBank/DDBJ databases">
        <title>Isolation of a new Chlamydia species from the feral Sacred Ibis (Threskiornis aethiopicus): Chlamydia ibidis.</title>
        <authorList>
            <person name="Vorimore F."/>
            <person name="Hsia R.-C."/>
            <person name="Huot-Creasy H."/>
            <person name="Bastian S."/>
            <person name="Deruyter L."/>
            <person name="Passet A."/>
            <person name="Sachse K."/>
            <person name="Bavoil P."/>
            <person name="Myers G."/>
            <person name="Laroucau K."/>
        </authorList>
    </citation>
    <scope>NUCLEOTIDE SEQUENCE [LARGE SCALE GENOMIC DNA]</scope>
    <source>
        <strain evidence="1 2">10-1398/6</strain>
    </source>
</reference>
<proteinExistence type="predicted"/>
<gene>
    <name evidence="1" type="ORF">H359_0977</name>
</gene>
<evidence type="ECO:0000313" key="2">
    <source>
        <dbReference type="Proteomes" id="UP000016064"/>
    </source>
</evidence>
<organism evidence="1 2">
    <name type="scientific">Chlamydia ibidis 10-1398/6</name>
    <dbReference type="NCBI Taxonomy" id="1046581"/>
    <lineage>
        <taxon>Bacteria</taxon>
        <taxon>Pseudomonadati</taxon>
        <taxon>Chlamydiota</taxon>
        <taxon>Chlamydiia</taxon>
        <taxon>Chlamydiales</taxon>
        <taxon>Chlamydiaceae</taxon>
        <taxon>Chlamydia/Chlamydophila group</taxon>
        <taxon>Chlamydia</taxon>
    </lineage>
</organism>
<name>A0ABP2XDE5_9CHLA</name>
<dbReference type="EMBL" id="APJW01000003">
    <property type="protein sequence ID" value="EQM62498.1"/>
    <property type="molecule type" value="Genomic_DNA"/>
</dbReference>
<comment type="caution">
    <text evidence="1">The sequence shown here is derived from an EMBL/GenBank/DDBJ whole genome shotgun (WGS) entry which is preliminary data.</text>
</comment>
<keyword evidence="2" id="KW-1185">Reference proteome</keyword>
<dbReference type="Proteomes" id="UP000016064">
    <property type="component" value="Unassembled WGS sequence"/>
</dbReference>
<accession>A0ABP2XDE5</accession>
<sequence length="45" mass="5168">MISVFCFLEPLELFYILNIGVEIGCVSRFSNSQLRALSVSRIVFR</sequence>
<protein>
    <submittedName>
        <fullName evidence="1">Uncharacterized protein</fullName>
    </submittedName>
</protein>
<evidence type="ECO:0000313" key="1">
    <source>
        <dbReference type="EMBL" id="EQM62498.1"/>
    </source>
</evidence>